<dbReference type="Proteomes" id="UP001054945">
    <property type="component" value="Unassembled WGS sequence"/>
</dbReference>
<proteinExistence type="predicted"/>
<reference evidence="1 2" key="1">
    <citation type="submission" date="2021-06" db="EMBL/GenBank/DDBJ databases">
        <title>Caerostris extrusa draft genome.</title>
        <authorList>
            <person name="Kono N."/>
            <person name="Arakawa K."/>
        </authorList>
    </citation>
    <scope>NUCLEOTIDE SEQUENCE [LARGE SCALE GENOMIC DNA]</scope>
</reference>
<gene>
    <name evidence="1" type="ORF">CEXT_441361</name>
</gene>
<keyword evidence="2" id="KW-1185">Reference proteome</keyword>
<dbReference type="EMBL" id="BPLR01013124">
    <property type="protein sequence ID" value="GIY58898.1"/>
    <property type="molecule type" value="Genomic_DNA"/>
</dbReference>
<accession>A0AAV4UM98</accession>
<name>A0AAV4UM98_CAEEX</name>
<protein>
    <submittedName>
        <fullName evidence="1">Uncharacterized protein</fullName>
    </submittedName>
</protein>
<dbReference type="AlphaFoldDB" id="A0AAV4UM98"/>
<evidence type="ECO:0000313" key="2">
    <source>
        <dbReference type="Proteomes" id="UP001054945"/>
    </source>
</evidence>
<sequence length="96" mass="10727">MEALSRSWLDIGGVMYLYALEGTSKIYLSQVKIQLLTNMGVQLSNDVEKRHFAKSLLQIGEGTHPTNCVTGQMELMNDIIVGSSDALMYKVFRTLL</sequence>
<comment type="caution">
    <text evidence="1">The sequence shown here is derived from an EMBL/GenBank/DDBJ whole genome shotgun (WGS) entry which is preliminary data.</text>
</comment>
<organism evidence="1 2">
    <name type="scientific">Caerostris extrusa</name>
    <name type="common">Bark spider</name>
    <name type="synonym">Caerostris bankana</name>
    <dbReference type="NCBI Taxonomy" id="172846"/>
    <lineage>
        <taxon>Eukaryota</taxon>
        <taxon>Metazoa</taxon>
        <taxon>Ecdysozoa</taxon>
        <taxon>Arthropoda</taxon>
        <taxon>Chelicerata</taxon>
        <taxon>Arachnida</taxon>
        <taxon>Araneae</taxon>
        <taxon>Araneomorphae</taxon>
        <taxon>Entelegynae</taxon>
        <taxon>Araneoidea</taxon>
        <taxon>Araneidae</taxon>
        <taxon>Caerostris</taxon>
    </lineage>
</organism>
<evidence type="ECO:0000313" key="1">
    <source>
        <dbReference type="EMBL" id="GIY58898.1"/>
    </source>
</evidence>